<dbReference type="AlphaFoldDB" id="A0A4Q9KX45"/>
<evidence type="ECO:0000313" key="4">
    <source>
        <dbReference type="EMBL" id="TBT99527.1"/>
    </source>
</evidence>
<sequence>MFKSIATALLNRILGNYIENLNRKQLKIGIWNGKVEMSNIILKLPPTLSSTYFTLIKGTIQSLSLTIPWSNISKNFSFLEITNIQITLLTGITDPYKIKKYIIEALTEKIIKSISEGISEGSRYDNNNRGTSSRDTNSNNRIDTNSNNRIDTNSNNRIDTNNTFITRIVAKILNNLQIIIKEIEIRVITLEGHIFKFKIDLIKMKSCNSKWDMIEGVSDRDMMEGGVSDTGTGVEGVSDSTNTQHPVNNLSNEQHPVSDTINEQHPVNNSTSQHPVNNSTSQHPVNNSTSQHPVNNSTNEHHPVNNSINEQHPVNNSINEQHPINNNTTHHPINNNTTQHPVNNNTTHHPVNNNTTHHPINNNTFKIIHVKGFSININNYLLFDLQIITIKCTINNKNLLFKTDIEIPNINTELTIDSYKKVIEFIHTILVEKNKNENLMIKSINSKILEIEEFIRKGGVIDKGMLEGVNNKSSVLGGVNYKDSVIEGVNNSTDVQHPLYISTDVQHPLYISTNEQHPVNNKTNKQHPVNTTPNINTHIWNLIYQIYFEKYKINTFDRNDTLNILKENEKYCDLYRKKINKKIKKEEEIELNEFENKNLIKKIINLRNEVLHEKTPKKSFFSYFWNKKVSKEDKKEIYKVIEYTDSKGSIVGEVDSKDSKGSVNALSNVDSDRNTNTYTNTNNNNLTLPTSPYLDSDSLEYVDALEPSDETYKKLTREIDNKEVDNKEVGSREICSREVDNKEVGNREVGTKEKDSKQSISKKYVCNFLVKNFNFNFKVNENIKYSISIENLESFISKEGRSIDLSLSVYNFNIFYKKYDKTYKILRNKRGVEGSTSKEEGVSNRGSKEEGVSDRGSKEKGVSDRGSKEGGVSDSTNEQRGVSDSTSKQQGVSNTTIKQ</sequence>
<evidence type="ECO:0000256" key="1">
    <source>
        <dbReference type="ARBA" id="ARBA00022448"/>
    </source>
</evidence>
<feature type="compositionally biased region" description="Low complexity" evidence="2">
    <location>
        <begin position="134"/>
        <end position="155"/>
    </location>
</feature>
<dbReference type="Pfam" id="PF12624">
    <property type="entry name" value="VPS13_N"/>
    <property type="match status" value="1"/>
</dbReference>
<feature type="compositionally biased region" description="Polar residues" evidence="2">
    <location>
        <begin position="873"/>
        <end position="899"/>
    </location>
</feature>
<reference evidence="4 5" key="1">
    <citation type="submission" date="2017-12" db="EMBL/GenBank/DDBJ databases">
        <authorList>
            <person name="Pombert J.-F."/>
            <person name="Haag K.L."/>
            <person name="Ebert D."/>
        </authorList>
    </citation>
    <scope>NUCLEOTIDE SEQUENCE [LARGE SCALE GENOMIC DNA]</scope>
    <source>
        <strain evidence="4">BE-OM-2</strain>
    </source>
</reference>
<dbReference type="VEuPathDB" id="MicrosporidiaDB:CWI39_1776p0010"/>
<dbReference type="InterPro" id="IPR026854">
    <property type="entry name" value="VPS13_N"/>
</dbReference>
<protein>
    <submittedName>
        <fullName evidence="4">Putative vacuolar protein-sorting protein</fullName>
    </submittedName>
</protein>
<dbReference type="EMBL" id="PITI01001947">
    <property type="protein sequence ID" value="TBT99527.1"/>
    <property type="molecule type" value="Genomic_DNA"/>
</dbReference>
<feature type="compositionally biased region" description="Basic and acidic residues" evidence="2">
    <location>
        <begin position="832"/>
        <end position="868"/>
    </location>
</feature>
<feature type="compositionally biased region" description="Low complexity" evidence="2">
    <location>
        <begin position="674"/>
        <end position="690"/>
    </location>
</feature>
<organism evidence="4 5">
    <name type="scientific">Hamiltosporidium magnivora</name>
    <dbReference type="NCBI Taxonomy" id="148818"/>
    <lineage>
        <taxon>Eukaryota</taxon>
        <taxon>Fungi</taxon>
        <taxon>Fungi incertae sedis</taxon>
        <taxon>Microsporidia</taxon>
        <taxon>Dubosqiidae</taxon>
        <taxon>Hamiltosporidium</taxon>
    </lineage>
</organism>
<evidence type="ECO:0000256" key="2">
    <source>
        <dbReference type="SAM" id="MobiDB-lite"/>
    </source>
</evidence>
<feature type="compositionally biased region" description="Low complexity" evidence="2">
    <location>
        <begin position="321"/>
        <end position="356"/>
    </location>
</feature>
<proteinExistence type="predicted"/>
<feature type="compositionally biased region" description="Polar residues" evidence="2">
    <location>
        <begin position="238"/>
        <end position="320"/>
    </location>
</feature>
<dbReference type="VEuPathDB" id="MicrosporidiaDB:CWI36_1947p0010"/>
<feature type="compositionally biased region" description="Polar residues" evidence="2">
    <location>
        <begin position="124"/>
        <end position="133"/>
    </location>
</feature>
<dbReference type="Proteomes" id="UP000291404">
    <property type="component" value="Unassembled WGS sequence"/>
</dbReference>
<feature type="domain" description="Chorein N-terminal" evidence="3">
    <location>
        <begin position="1"/>
        <end position="187"/>
    </location>
</feature>
<feature type="region of interest" description="Disordered" evidence="2">
    <location>
        <begin position="122"/>
        <end position="155"/>
    </location>
</feature>
<keyword evidence="1" id="KW-0813">Transport</keyword>
<gene>
    <name evidence="4" type="ORF">CWI36_1947p0010</name>
</gene>
<feature type="non-terminal residue" evidence="4">
    <location>
        <position position="899"/>
    </location>
</feature>
<dbReference type="STRING" id="148818.A0A4Q9KX45"/>
<feature type="region of interest" description="Disordered" evidence="2">
    <location>
        <begin position="658"/>
        <end position="690"/>
    </location>
</feature>
<dbReference type="VEuPathDB" id="MicrosporidiaDB:CWI39_2556p0010"/>
<evidence type="ECO:0000313" key="5">
    <source>
        <dbReference type="Proteomes" id="UP000291404"/>
    </source>
</evidence>
<feature type="region of interest" description="Disordered" evidence="2">
    <location>
        <begin position="832"/>
        <end position="899"/>
    </location>
</feature>
<accession>A0A4Q9KX45</accession>
<feature type="region of interest" description="Disordered" evidence="2">
    <location>
        <begin position="227"/>
        <end position="356"/>
    </location>
</feature>
<evidence type="ECO:0000259" key="3">
    <source>
        <dbReference type="Pfam" id="PF12624"/>
    </source>
</evidence>
<name>A0A4Q9KX45_9MICR</name>
<comment type="caution">
    <text evidence="4">The sequence shown here is derived from an EMBL/GenBank/DDBJ whole genome shotgun (WGS) entry which is preliminary data.</text>
</comment>
<keyword evidence="5" id="KW-1185">Reference proteome</keyword>